<feature type="chain" id="PRO_5008677602" evidence="2">
    <location>
        <begin position="22"/>
        <end position="330"/>
    </location>
</feature>
<evidence type="ECO:0000256" key="2">
    <source>
        <dbReference type="SAM" id="SignalP"/>
    </source>
</evidence>
<organism evidence="3 4">
    <name type="scientific">Plasmodium malariae</name>
    <dbReference type="NCBI Taxonomy" id="5858"/>
    <lineage>
        <taxon>Eukaryota</taxon>
        <taxon>Sar</taxon>
        <taxon>Alveolata</taxon>
        <taxon>Apicomplexa</taxon>
        <taxon>Aconoidasida</taxon>
        <taxon>Haemosporida</taxon>
        <taxon>Plasmodiidae</taxon>
        <taxon>Plasmodium</taxon>
        <taxon>Plasmodium (Plasmodium)</taxon>
    </lineage>
</organism>
<feature type="region of interest" description="Disordered" evidence="1">
    <location>
        <begin position="182"/>
        <end position="204"/>
    </location>
</feature>
<keyword evidence="2" id="KW-0732">Signal</keyword>
<evidence type="ECO:0000256" key="1">
    <source>
        <dbReference type="SAM" id="MobiDB-lite"/>
    </source>
</evidence>
<dbReference type="VEuPathDB" id="PlasmoDB:PmUG01_03018800"/>
<gene>
    <name evidence="3" type="primary">PmlGA01_030010500</name>
    <name evidence="3" type="ORF">PMLGA01_030010500</name>
</gene>
<name>A0A1C3KA06_PLAMA</name>
<feature type="signal peptide" evidence="2">
    <location>
        <begin position="1"/>
        <end position="21"/>
    </location>
</feature>
<protein>
    <submittedName>
        <fullName evidence="3">Uncharacterized protein</fullName>
    </submittedName>
</protein>
<sequence>MNIFSLLFLSILFIKVAHVCGISTNEVLRDKRIEFRNSAKFVINESNLVDKNEKLVGTSLRTYKYYLVKGTTEIRAIFIFDDLNMNKAKVLGIHNEQHEIDILNVQNNMNKLYPLDEISTFSDVIYKERKTFSLETSYSTTSYVLTKFVFNINIEEENDENVMSLLVDNELNMKKKNLQIKIKNDKQEGNNNSNNNNNNSSNGIYRDSNQINLYQKRHPQVFTQFIGIIGSIISLATSIPGAISAISSLFKGSPSPSPPQFLGDENSKLPTYEERKSAYISSAQVKKGGPYKNENRYMYDDENYDEDNDEYDDEYNDEYEDEYEDEYGYY</sequence>
<accession>A0A1C3KA06</accession>
<evidence type="ECO:0000313" key="3">
    <source>
        <dbReference type="EMBL" id="SBT70374.1"/>
    </source>
</evidence>
<feature type="region of interest" description="Disordered" evidence="1">
    <location>
        <begin position="285"/>
        <end position="313"/>
    </location>
</feature>
<proteinExistence type="predicted"/>
<feature type="compositionally biased region" description="Acidic residues" evidence="1">
    <location>
        <begin position="300"/>
        <end position="313"/>
    </location>
</feature>
<reference evidence="3 4" key="1">
    <citation type="submission" date="2016-06" db="EMBL/GenBank/DDBJ databases">
        <authorList>
            <consortium name="Pathogen Informatics"/>
        </authorList>
    </citation>
    <scope>NUCLEOTIDE SEQUENCE [LARGE SCALE GENOMIC DNA]</scope>
    <source>
        <strain evidence="3">PmlGA01</strain>
    </source>
</reference>
<dbReference type="AlphaFoldDB" id="A0A1C3KA06"/>
<feature type="compositionally biased region" description="Low complexity" evidence="1">
    <location>
        <begin position="190"/>
        <end position="202"/>
    </location>
</feature>
<evidence type="ECO:0000313" key="4">
    <source>
        <dbReference type="Proteomes" id="UP000219799"/>
    </source>
</evidence>
<dbReference type="EMBL" id="LT594491">
    <property type="protein sequence ID" value="SBT70374.1"/>
    <property type="molecule type" value="Genomic_DNA"/>
</dbReference>
<dbReference type="Proteomes" id="UP000219799">
    <property type="component" value="Chromosome 3"/>
</dbReference>